<sequence>MKAIFFALLVCYSATLFAQVQLPANEAGQVQYQEIIKLQDSKRPAKKIMEHARIWADDQYGNTSNTEVHFDQEHNILFVKASYPLGKQSVRYTLTIEPKYGRYRATLTDLIADNGGMFVPIQPKSPTVSDLTKSGSTQTVAEQAVEQQTTLYEQLDQACRATLASLREALTEGEQ</sequence>
<keyword evidence="3" id="KW-1185">Reference proteome</keyword>
<name>A0A927AQU4_9BACT</name>
<accession>A0A927AQU4</accession>
<protein>
    <submittedName>
        <fullName evidence="2">DUF4468 domain-containing protein</fullName>
    </submittedName>
</protein>
<dbReference type="Proteomes" id="UP000598820">
    <property type="component" value="Unassembled WGS sequence"/>
</dbReference>
<gene>
    <name evidence="2" type="ORF">IC229_11265</name>
</gene>
<proteinExistence type="predicted"/>
<comment type="caution">
    <text evidence="2">The sequence shown here is derived from an EMBL/GenBank/DDBJ whole genome shotgun (WGS) entry which is preliminary data.</text>
</comment>
<feature type="chain" id="PRO_5037393136" evidence="1">
    <location>
        <begin position="19"/>
        <end position="175"/>
    </location>
</feature>
<dbReference type="AlphaFoldDB" id="A0A927AQU4"/>
<dbReference type="Gene3D" id="3.30.530.80">
    <property type="match status" value="1"/>
</dbReference>
<dbReference type="EMBL" id="JACWZY010000007">
    <property type="protein sequence ID" value="MBD2701218.1"/>
    <property type="molecule type" value="Genomic_DNA"/>
</dbReference>
<reference evidence="2" key="1">
    <citation type="submission" date="2020-09" db="EMBL/GenBank/DDBJ databases">
        <authorList>
            <person name="Kim M.K."/>
        </authorList>
    </citation>
    <scope>NUCLEOTIDE SEQUENCE</scope>
    <source>
        <strain evidence="2">BT702</strain>
    </source>
</reference>
<evidence type="ECO:0000313" key="2">
    <source>
        <dbReference type="EMBL" id="MBD2701218.1"/>
    </source>
</evidence>
<keyword evidence="1" id="KW-0732">Signal</keyword>
<dbReference type="RefSeq" id="WP_190887067.1">
    <property type="nucleotide sequence ID" value="NZ_JACWZY010000007.1"/>
</dbReference>
<evidence type="ECO:0000313" key="3">
    <source>
        <dbReference type="Proteomes" id="UP000598820"/>
    </source>
</evidence>
<evidence type="ECO:0000256" key="1">
    <source>
        <dbReference type="SAM" id="SignalP"/>
    </source>
</evidence>
<organism evidence="2 3">
    <name type="scientific">Spirosoma profusum</name>
    <dbReference type="NCBI Taxonomy" id="2771354"/>
    <lineage>
        <taxon>Bacteria</taxon>
        <taxon>Pseudomonadati</taxon>
        <taxon>Bacteroidota</taxon>
        <taxon>Cytophagia</taxon>
        <taxon>Cytophagales</taxon>
        <taxon>Cytophagaceae</taxon>
        <taxon>Spirosoma</taxon>
    </lineage>
</organism>
<feature type="signal peptide" evidence="1">
    <location>
        <begin position="1"/>
        <end position="18"/>
    </location>
</feature>